<reference evidence="5 6" key="1">
    <citation type="submission" date="2019-07" db="EMBL/GenBank/DDBJ databases">
        <title>Rhodococcus cavernicolus sp. nov., isolated from a cave.</title>
        <authorList>
            <person name="Lee S.D."/>
        </authorList>
    </citation>
    <scope>NUCLEOTIDE SEQUENCE [LARGE SCALE GENOMIC DNA]</scope>
    <source>
        <strain evidence="5 6">C1-24</strain>
    </source>
</reference>
<evidence type="ECO:0000313" key="5">
    <source>
        <dbReference type="EMBL" id="KAA0023041.1"/>
    </source>
</evidence>
<dbReference type="Pfam" id="PF00106">
    <property type="entry name" value="adh_short"/>
    <property type="match status" value="1"/>
</dbReference>
<dbReference type="InterPro" id="IPR002347">
    <property type="entry name" value="SDR_fam"/>
</dbReference>
<keyword evidence="3" id="KW-0560">Oxidoreductase</keyword>
<dbReference type="RefSeq" id="WP_149430299.1">
    <property type="nucleotide sequence ID" value="NZ_VLNY01000004.1"/>
</dbReference>
<proteinExistence type="inferred from homology"/>
<evidence type="ECO:0000256" key="3">
    <source>
        <dbReference type="ARBA" id="ARBA00023002"/>
    </source>
</evidence>
<gene>
    <name evidence="5" type="ORF">FOY51_11150</name>
</gene>
<dbReference type="Proteomes" id="UP000322244">
    <property type="component" value="Unassembled WGS sequence"/>
</dbReference>
<dbReference type="GO" id="GO:0016491">
    <property type="term" value="F:oxidoreductase activity"/>
    <property type="evidence" value="ECO:0007669"/>
    <property type="project" value="UniProtKB-KW"/>
</dbReference>
<comment type="caution">
    <text evidence="5">The sequence shown here is derived from an EMBL/GenBank/DDBJ whole genome shotgun (WGS) entry which is preliminary data.</text>
</comment>
<accession>A0A5A7SFL9</accession>
<protein>
    <submittedName>
        <fullName evidence="5">SDR family NAD(P)-dependent oxidoreductase</fullName>
    </submittedName>
</protein>
<dbReference type="InterPro" id="IPR036291">
    <property type="entry name" value="NAD(P)-bd_dom_sf"/>
</dbReference>
<dbReference type="Gene3D" id="3.40.50.720">
    <property type="entry name" value="NAD(P)-binding Rossmann-like Domain"/>
    <property type="match status" value="1"/>
</dbReference>
<dbReference type="EMBL" id="VLNY01000004">
    <property type="protein sequence ID" value="KAA0023041.1"/>
    <property type="molecule type" value="Genomic_DNA"/>
</dbReference>
<dbReference type="PRINTS" id="PR00080">
    <property type="entry name" value="SDRFAMILY"/>
</dbReference>
<dbReference type="PANTHER" id="PTHR43490:SF99">
    <property type="entry name" value="SHORT-CHAIN DEHYDROGENASE_REDUCTASE"/>
    <property type="match status" value="1"/>
</dbReference>
<dbReference type="OrthoDB" id="9781117at2"/>
<dbReference type="SUPFAM" id="SSF51735">
    <property type="entry name" value="NAD(P)-binding Rossmann-fold domains"/>
    <property type="match status" value="1"/>
</dbReference>
<keyword evidence="2" id="KW-0521">NADP</keyword>
<evidence type="ECO:0000256" key="4">
    <source>
        <dbReference type="RuleBase" id="RU000363"/>
    </source>
</evidence>
<dbReference type="AlphaFoldDB" id="A0A5A7SFL9"/>
<organism evidence="5 6">
    <name type="scientific">Antrihabitans cavernicola</name>
    <dbReference type="NCBI Taxonomy" id="2495913"/>
    <lineage>
        <taxon>Bacteria</taxon>
        <taxon>Bacillati</taxon>
        <taxon>Actinomycetota</taxon>
        <taxon>Actinomycetes</taxon>
        <taxon>Mycobacteriales</taxon>
        <taxon>Nocardiaceae</taxon>
        <taxon>Antrihabitans</taxon>
    </lineage>
</organism>
<dbReference type="PANTHER" id="PTHR43490">
    <property type="entry name" value="(+)-NEOMENTHOL DEHYDROGENASE"/>
    <property type="match status" value="1"/>
</dbReference>
<evidence type="ECO:0000256" key="2">
    <source>
        <dbReference type="ARBA" id="ARBA00022857"/>
    </source>
</evidence>
<sequence length="244" mass="25370">MTVALVTGANRGLGFATSKALAQAGYCVVLTARRRDRAESAAAELRANGLDVQAAELDVTSARSIAAARDQIERTVGRLDVLVNNAGILPEATDATDHEFADLDTFRSTFETNVFGAVAVTEALLPLLRRSAMGRIVNVSSTMGSLGDQADPSSPYFQTIVPAYQSSKAALNSITISLSKRLADSGITVTSVCPGFVQTDLTPINREQAPLTASQAAAVVVAAATLPADARSGTFVDSNGPVAW</sequence>
<name>A0A5A7SFL9_9NOCA</name>
<keyword evidence="6" id="KW-1185">Reference proteome</keyword>
<evidence type="ECO:0000256" key="1">
    <source>
        <dbReference type="ARBA" id="ARBA00006484"/>
    </source>
</evidence>
<evidence type="ECO:0000313" key="6">
    <source>
        <dbReference type="Proteomes" id="UP000322244"/>
    </source>
</evidence>
<comment type="similarity">
    <text evidence="1 4">Belongs to the short-chain dehydrogenases/reductases (SDR) family.</text>
</comment>
<dbReference type="PRINTS" id="PR00081">
    <property type="entry name" value="GDHRDH"/>
</dbReference>